<organism evidence="1 2">
    <name type="scientific">Protopolystoma xenopodis</name>
    <dbReference type="NCBI Taxonomy" id="117903"/>
    <lineage>
        <taxon>Eukaryota</taxon>
        <taxon>Metazoa</taxon>
        <taxon>Spiralia</taxon>
        <taxon>Lophotrochozoa</taxon>
        <taxon>Platyhelminthes</taxon>
        <taxon>Monogenea</taxon>
        <taxon>Polyopisthocotylea</taxon>
        <taxon>Polystomatidea</taxon>
        <taxon>Polystomatidae</taxon>
        <taxon>Protopolystoma</taxon>
    </lineage>
</organism>
<accession>A0A3S5CHD2</accession>
<proteinExistence type="predicted"/>
<protein>
    <submittedName>
        <fullName evidence="1">Uncharacterized protein</fullName>
    </submittedName>
</protein>
<dbReference type="Proteomes" id="UP000784294">
    <property type="component" value="Unassembled WGS sequence"/>
</dbReference>
<reference evidence="1" key="1">
    <citation type="submission" date="2018-11" db="EMBL/GenBank/DDBJ databases">
        <authorList>
            <consortium name="Pathogen Informatics"/>
        </authorList>
    </citation>
    <scope>NUCLEOTIDE SEQUENCE</scope>
</reference>
<keyword evidence="2" id="KW-1185">Reference proteome</keyword>
<gene>
    <name evidence="1" type="ORF">PXEA_LOCUS1871</name>
</gene>
<dbReference type="AlphaFoldDB" id="A0A3S5CHD2"/>
<evidence type="ECO:0000313" key="1">
    <source>
        <dbReference type="EMBL" id="VEL08431.1"/>
    </source>
</evidence>
<evidence type="ECO:0000313" key="2">
    <source>
        <dbReference type="Proteomes" id="UP000784294"/>
    </source>
</evidence>
<dbReference type="EMBL" id="CAAALY010003941">
    <property type="protein sequence ID" value="VEL08431.1"/>
    <property type="molecule type" value="Genomic_DNA"/>
</dbReference>
<sequence>MMSSSTLYFGHDIRRNVPLAEYRSVFRALQDLSLRQEAYKELLYSFPTPEFLGASLLMMKETQSIANSLPLICSSLIPLLPCPPSTRSEPLDSDGVYSPVCLQEPASSPAMGLKEGLLGKLSILDRFCLYFL</sequence>
<name>A0A3S5CHD2_9PLAT</name>
<comment type="caution">
    <text evidence="1">The sequence shown here is derived from an EMBL/GenBank/DDBJ whole genome shotgun (WGS) entry which is preliminary data.</text>
</comment>